<sequence>MSSNDSNVNGAPNQKDRQVNTDVEVGQTGGKRLPHERDESTQGVEHQRPRTRIEQAARDIDQGLVDTDLRETRGIQKAPPGNDDAQAKPLPEIKRD</sequence>
<proteinExistence type="predicted"/>
<keyword evidence="3" id="KW-1185">Reference proteome</keyword>
<reference evidence="2 3" key="1">
    <citation type="journal article" date="2019" name="Int. J. Syst. Evol. Microbiol.">
        <title>The Draft Whole-Genome Sequence of the Antibiotic Producer Empedobacter haloabium ATCC 31962 Provides Indications for Its Taxonomic Reclassification.</title>
        <authorList>
            <person name="Miess H."/>
            <person name="Arlt P."/>
            <person name="Apel A.K."/>
            <person name="Weber T."/>
            <person name="Nieselt K."/>
            <person name="Hanssen F."/>
            <person name="Czemmel S."/>
            <person name="Nahnsen S."/>
            <person name="Gross H."/>
        </authorList>
    </citation>
    <scope>NUCLEOTIDE SEQUENCE [LARGE SCALE GENOMIC DNA]</scope>
    <source>
        <strain evidence="2 3">ATCC 31962</strain>
    </source>
</reference>
<gene>
    <name evidence="2" type="ORF">E7V67_001155</name>
</gene>
<evidence type="ECO:0000256" key="1">
    <source>
        <dbReference type="SAM" id="MobiDB-lite"/>
    </source>
</evidence>
<name>A0ABZ1UN47_9BURK</name>
<evidence type="ECO:0008006" key="4">
    <source>
        <dbReference type="Google" id="ProtNLM"/>
    </source>
</evidence>
<evidence type="ECO:0000313" key="3">
    <source>
        <dbReference type="Proteomes" id="UP000321323"/>
    </source>
</evidence>
<feature type="compositionally biased region" description="Polar residues" evidence="1">
    <location>
        <begin position="1"/>
        <end position="12"/>
    </location>
</feature>
<protein>
    <recommendedName>
        <fullName evidence="4">MatE family transporter</fullName>
    </recommendedName>
</protein>
<feature type="compositionally biased region" description="Basic and acidic residues" evidence="1">
    <location>
        <begin position="33"/>
        <end position="74"/>
    </location>
</feature>
<accession>A0ABZ1UN47</accession>
<evidence type="ECO:0000313" key="2">
    <source>
        <dbReference type="EMBL" id="WUR13739.1"/>
    </source>
</evidence>
<feature type="region of interest" description="Disordered" evidence="1">
    <location>
        <begin position="1"/>
        <end position="96"/>
    </location>
</feature>
<dbReference type="EMBL" id="CP136508">
    <property type="protein sequence ID" value="WUR13739.1"/>
    <property type="molecule type" value="Genomic_DNA"/>
</dbReference>
<dbReference type="Proteomes" id="UP000321323">
    <property type="component" value="Chromosome"/>
</dbReference>
<organism evidence="2 3">
    <name type="scientific">[Empedobacter] haloabium</name>
    <dbReference type="NCBI Taxonomy" id="592317"/>
    <lineage>
        <taxon>Bacteria</taxon>
        <taxon>Pseudomonadati</taxon>
        <taxon>Pseudomonadota</taxon>
        <taxon>Betaproteobacteria</taxon>
        <taxon>Burkholderiales</taxon>
        <taxon>Oxalobacteraceae</taxon>
        <taxon>Telluria group</taxon>
        <taxon>Telluria group incertae sedis</taxon>
    </lineage>
</organism>